<dbReference type="FunFam" id="3.30.70.3490:FF:000007">
    <property type="entry name" value="Oxysterol-binding protein-related protein 4B"/>
    <property type="match status" value="1"/>
</dbReference>
<dbReference type="GO" id="GO:0006869">
    <property type="term" value="P:lipid transport"/>
    <property type="evidence" value="ECO:0007669"/>
    <property type="project" value="UniProtKB-KW"/>
</dbReference>
<dbReference type="Gene3D" id="3.30.70.3490">
    <property type="match status" value="1"/>
</dbReference>
<dbReference type="Pfam" id="PF01237">
    <property type="entry name" value="Oxysterol_BP"/>
    <property type="match status" value="1"/>
</dbReference>
<keyword evidence="3" id="KW-0445">Lipid transport</keyword>
<comment type="similarity">
    <text evidence="2 5">Belongs to the OSBP family.</text>
</comment>
<dbReference type="InterPro" id="IPR037239">
    <property type="entry name" value="OSBP_sf"/>
</dbReference>
<dbReference type="Proteomes" id="UP001603857">
    <property type="component" value="Unassembled WGS sequence"/>
</dbReference>
<comment type="caution">
    <text evidence="6">The sequence shown here is derived from an EMBL/GenBank/DDBJ whole genome shotgun (WGS) entry which is preliminary data.</text>
</comment>
<protein>
    <recommendedName>
        <fullName evidence="8">Oxysterol-binding protein</fullName>
    </recommendedName>
</protein>
<dbReference type="AlphaFoldDB" id="A0ABD1MS94"/>
<proteinExistence type="inferred from homology"/>
<dbReference type="InterPro" id="IPR018494">
    <property type="entry name" value="Oxysterol-bd_CS"/>
</dbReference>
<dbReference type="SUPFAM" id="SSF144000">
    <property type="entry name" value="Oxysterol-binding protein-like"/>
    <property type="match status" value="1"/>
</dbReference>
<evidence type="ECO:0000256" key="3">
    <source>
        <dbReference type="ARBA" id="ARBA00023055"/>
    </source>
</evidence>
<sequence>MFALDLTSPASKQLPPVFNMPKSELQCYGECVYSTMLDLLSRINSGKTPLDRFISVVAWSISTVRPLWFGVAPYNPTLGETHHVSKGNLNVLLEQVSHHPPVSALHATDEKENIEMIWCHAIIPKFTGTSVEAHVHGKRKLKLHNYGETYELNSPNFLIRMLPVPANDWIGNVNIRCPQTGLVAELSYTTQSFFGFGSSRRMVKGKIFDSLSTKILYKVQGHWDSTVTLKNTDNSDVRVIYDAKQVISGLQPPIVKDPKRVWPTETVLVWGDLSQAILNRDWEKAREAKKMVEERQRELQRERELKGQFWVPKHFRVSCTKEEGWDCLPVQKSVQNAPIVTL</sequence>
<keyword evidence="4" id="KW-0446">Lipid-binding</keyword>
<accession>A0ABD1MS94</accession>
<dbReference type="PANTHER" id="PTHR10972">
    <property type="entry name" value="OXYSTEROL-BINDING PROTEIN-RELATED"/>
    <property type="match status" value="1"/>
</dbReference>
<dbReference type="EMBL" id="JBGMDY010000004">
    <property type="protein sequence ID" value="KAL2338676.1"/>
    <property type="molecule type" value="Genomic_DNA"/>
</dbReference>
<evidence type="ECO:0000256" key="4">
    <source>
        <dbReference type="ARBA" id="ARBA00023121"/>
    </source>
</evidence>
<dbReference type="FunFam" id="2.40.160.120:FF:000011">
    <property type="entry name" value="Oxysterol-binding protein-related protein 4C"/>
    <property type="match status" value="1"/>
</dbReference>
<evidence type="ECO:0000256" key="1">
    <source>
        <dbReference type="ARBA" id="ARBA00003361"/>
    </source>
</evidence>
<dbReference type="Gene3D" id="2.40.160.120">
    <property type="match status" value="1"/>
</dbReference>
<organism evidence="6 7">
    <name type="scientific">Flemingia macrophylla</name>
    <dbReference type="NCBI Taxonomy" id="520843"/>
    <lineage>
        <taxon>Eukaryota</taxon>
        <taxon>Viridiplantae</taxon>
        <taxon>Streptophyta</taxon>
        <taxon>Embryophyta</taxon>
        <taxon>Tracheophyta</taxon>
        <taxon>Spermatophyta</taxon>
        <taxon>Magnoliopsida</taxon>
        <taxon>eudicotyledons</taxon>
        <taxon>Gunneridae</taxon>
        <taxon>Pentapetalae</taxon>
        <taxon>rosids</taxon>
        <taxon>fabids</taxon>
        <taxon>Fabales</taxon>
        <taxon>Fabaceae</taxon>
        <taxon>Papilionoideae</taxon>
        <taxon>50 kb inversion clade</taxon>
        <taxon>NPAAA clade</taxon>
        <taxon>indigoferoid/millettioid clade</taxon>
        <taxon>Phaseoleae</taxon>
        <taxon>Flemingia</taxon>
    </lineage>
</organism>
<reference evidence="6 7" key="1">
    <citation type="submission" date="2024-08" db="EMBL/GenBank/DDBJ databases">
        <title>Insights into the chromosomal genome structure of Flemingia macrophylla.</title>
        <authorList>
            <person name="Ding Y."/>
            <person name="Zhao Y."/>
            <person name="Bi W."/>
            <person name="Wu M."/>
            <person name="Zhao G."/>
            <person name="Gong Y."/>
            <person name="Li W."/>
            <person name="Zhang P."/>
        </authorList>
    </citation>
    <scope>NUCLEOTIDE SEQUENCE [LARGE SCALE GENOMIC DNA]</scope>
    <source>
        <strain evidence="6">DYQJB</strain>
        <tissue evidence="6">Leaf</tissue>
    </source>
</reference>
<evidence type="ECO:0000256" key="2">
    <source>
        <dbReference type="ARBA" id="ARBA00008842"/>
    </source>
</evidence>
<evidence type="ECO:0000256" key="5">
    <source>
        <dbReference type="RuleBase" id="RU003844"/>
    </source>
</evidence>
<evidence type="ECO:0008006" key="8">
    <source>
        <dbReference type="Google" id="ProtNLM"/>
    </source>
</evidence>
<evidence type="ECO:0000313" key="7">
    <source>
        <dbReference type="Proteomes" id="UP001603857"/>
    </source>
</evidence>
<dbReference type="PANTHER" id="PTHR10972:SF170">
    <property type="entry name" value="OSBP(OXYSTEROL-BINDING PROTEIN)-RELATED PROTEIN 4C"/>
    <property type="match status" value="1"/>
</dbReference>
<dbReference type="GO" id="GO:0008289">
    <property type="term" value="F:lipid binding"/>
    <property type="evidence" value="ECO:0007669"/>
    <property type="project" value="UniProtKB-KW"/>
</dbReference>
<gene>
    <name evidence="6" type="ORF">Fmac_013122</name>
</gene>
<evidence type="ECO:0000313" key="6">
    <source>
        <dbReference type="EMBL" id="KAL2338676.1"/>
    </source>
</evidence>
<dbReference type="InterPro" id="IPR000648">
    <property type="entry name" value="Oxysterol-bd"/>
</dbReference>
<keyword evidence="3" id="KW-0813">Transport</keyword>
<name>A0ABD1MS94_9FABA</name>
<comment type="function">
    <text evidence="1">May be involved in the transport of sterols.</text>
</comment>
<keyword evidence="7" id="KW-1185">Reference proteome</keyword>
<dbReference type="PROSITE" id="PS01013">
    <property type="entry name" value="OSBP"/>
    <property type="match status" value="1"/>
</dbReference>